<dbReference type="Pfam" id="PF01638">
    <property type="entry name" value="HxlR"/>
    <property type="match status" value="1"/>
</dbReference>
<proteinExistence type="predicted"/>
<dbReference type="OrthoDB" id="9792527at2"/>
<sequence length="129" mass="14368">MAPAEAVRGLLAVDADFGTAGYAEVSTAVRLLGDRWSLLIVRELAVENTRFTEIHRALPGLSRSLLVTRLRYLERLGIIERRSTAALDRRSKQRYALTDVGRGLTPALQALGDWALTWQIPIRLQDPTT</sequence>
<evidence type="ECO:0000256" key="2">
    <source>
        <dbReference type="ARBA" id="ARBA00023125"/>
    </source>
</evidence>
<dbReference type="PROSITE" id="PS51118">
    <property type="entry name" value="HTH_HXLR"/>
    <property type="match status" value="1"/>
</dbReference>
<evidence type="ECO:0000259" key="4">
    <source>
        <dbReference type="PROSITE" id="PS51118"/>
    </source>
</evidence>
<dbReference type="SUPFAM" id="SSF46785">
    <property type="entry name" value="Winged helix' DNA-binding domain"/>
    <property type="match status" value="1"/>
</dbReference>
<evidence type="ECO:0000256" key="1">
    <source>
        <dbReference type="ARBA" id="ARBA00023015"/>
    </source>
</evidence>
<dbReference type="InterPro" id="IPR036388">
    <property type="entry name" value="WH-like_DNA-bd_sf"/>
</dbReference>
<dbReference type="InterPro" id="IPR002577">
    <property type="entry name" value="HTH_HxlR"/>
</dbReference>
<dbReference type="RefSeq" id="WP_123224939.1">
    <property type="nucleotide sequence ID" value="NZ_RJSF01000047.1"/>
</dbReference>
<dbReference type="PANTHER" id="PTHR33204:SF18">
    <property type="entry name" value="TRANSCRIPTIONAL REGULATORY PROTEIN"/>
    <property type="match status" value="1"/>
</dbReference>
<dbReference type="GO" id="GO:0003677">
    <property type="term" value="F:DNA binding"/>
    <property type="evidence" value="ECO:0007669"/>
    <property type="project" value="UniProtKB-KW"/>
</dbReference>
<keyword evidence="3" id="KW-0804">Transcription</keyword>
<dbReference type="AlphaFoldDB" id="A0A3N0GHU3"/>
<reference evidence="5 6" key="1">
    <citation type="submission" date="2018-11" db="EMBL/GenBank/DDBJ databases">
        <authorList>
            <person name="Li F."/>
        </authorList>
    </citation>
    <scope>NUCLEOTIDE SEQUENCE [LARGE SCALE GENOMIC DNA]</scope>
    <source>
        <strain evidence="5 6">Gsoil 818</strain>
    </source>
</reference>
<evidence type="ECO:0000256" key="3">
    <source>
        <dbReference type="ARBA" id="ARBA00023163"/>
    </source>
</evidence>
<comment type="caution">
    <text evidence="5">The sequence shown here is derived from an EMBL/GenBank/DDBJ whole genome shotgun (WGS) entry which is preliminary data.</text>
</comment>
<feature type="domain" description="HTH hxlR-type" evidence="4">
    <location>
        <begin position="23"/>
        <end position="123"/>
    </location>
</feature>
<keyword evidence="2" id="KW-0238">DNA-binding</keyword>
<evidence type="ECO:0000313" key="5">
    <source>
        <dbReference type="EMBL" id="RNM11708.1"/>
    </source>
</evidence>
<dbReference type="PANTHER" id="PTHR33204">
    <property type="entry name" value="TRANSCRIPTIONAL REGULATOR, MARR FAMILY"/>
    <property type="match status" value="1"/>
</dbReference>
<keyword evidence="1" id="KW-0805">Transcription regulation</keyword>
<evidence type="ECO:0000313" key="6">
    <source>
        <dbReference type="Proteomes" id="UP000279994"/>
    </source>
</evidence>
<keyword evidence="6" id="KW-1185">Reference proteome</keyword>
<dbReference type="EMBL" id="RJSF01000047">
    <property type="protein sequence ID" value="RNM11708.1"/>
    <property type="molecule type" value="Genomic_DNA"/>
</dbReference>
<name>A0A3N0GHU3_9ACTN</name>
<protein>
    <submittedName>
        <fullName evidence="5">Transcriptional regulator</fullName>
    </submittedName>
</protein>
<dbReference type="Gene3D" id="1.10.10.10">
    <property type="entry name" value="Winged helix-like DNA-binding domain superfamily/Winged helix DNA-binding domain"/>
    <property type="match status" value="1"/>
</dbReference>
<accession>A0A3N0GHU3</accession>
<gene>
    <name evidence="5" type="ORF">EFL26_21340</name>
</gene>
<dbReference type="Proteomes" id="UP000279994">
    <property type="component" value="Unassembled WGS sequence"/>
</dbReference>
<dbReference type="InterPro" id="IPR036390">
    <property type="entry name" value="WH_DNA-bd_sf"/>
</dbReference>
<organism evidence="5 6">
    <name type="scientific">Nocardioides pocheonensis</name>
    <dbReference type="NCBI Taxonomy" id="661485"/>
    <lineage>
        <taxon>Bacteria</taxon>
        <taxon>Bacillati</taxon>
        <taxon>Actinomycetota</taxon>
        <taxon>Actinomycetes</taxon>
        <taxon>Propionibacteriales</taxon>
        <taxon>Nocardioidaceae</taxon>
        <taxon>Nocardioides</taxon>
    </lineage>
</organism>